<evidence type="ECO:0000259" key="1">
    <source>
        <dbReference type="PROSITE" id="PS50943"/>
    </source>
</evidence>
<dbReference type="CDD" id="cd00093">
    <property type="entry name" value="HTH_XRE"/>
    <property type="match status" value="1"/>
</dbReference>
<evidence type="ECO:0000313" key="3">
    <source>
        <dbReference type="Proteomes" id="UP000503096"/>
    </source>
</evidence>
<dbReference type="SUPFAM" id="SSF47413">
    <property type="entry name" value="lambda repressor-like DNA-binding domains"/>
    <property type="match status" value="1"/>
</dbReference>
<protein>
    <recommendedName>
        <fullName evidence="1">HTH cro/C1-type domain-containing protein</fullName>
    </recommendedName>
</protein>
<dbReference type="Pfam" id="PF01381">
    <property type="entry name" value="HTH_3"/>
    <property type="match status" value="1"/>
</dbReference>
<proteinExistence type="predicted"/>
<dbReference type="SMART" id="SM00530">
    <property type="entry name" value="HTH_XRE"/>
    <property type="match status" value="1"/>
</dbReference>
<dbReference type="PANTHER" id="PTHR35010:SF4">
    <property type="entry name" value="BLL5781 PROTEIN"/>
    <property type="match status" value="1"/>
</dbReference>
<organism evidence="2 3">
    <name type="scientific">Usitatibacter palustris</name>
    <dbReference type="NCBI Taxonomy" id="2732487"/>
    <lineage>
        <taxon>Bacteria</taxon>
        <taxon>Pseudomonadati</taxon>
        <taxon>Pseudomonadota</taxon>
        <taxon>Betaproteobacteria</taxon>
        <taxon>Nitrosomonadales</taxon>
        <taxon>Usitatibacteraceae</taxon>
        <taxon>Usitatibacter</taxon>
    </lineage>
</organism>
<dbReference type="Gene3D" id="1.10.260.40">
    <property type="entry name" value="lambda repressor-like DNA-binding domains"/>
    <property type="match status" value="1"/>
</dbReference>
<feature type="domain" description="HTH cro/C1-type" evidence="1">
    <location>
        <begin position="13"/>
        <end position="67"/>
    </location>
</feature>
<dbReference type="EMBL" id="CP053073">
    <property type="protein sequence ID" value="QJR16256.1"/>
    <property type="molecule type" value="Genomic_DNA"/>
</dbReference>
<accession>A0A6M4H9M2</accession>
<reference evidence="2 3" key="1">
    <citation type="submission" date="2020-04" db="EMBL/GenBank/DDBJ databases">
        <title>Usitatibacter rugosus gen. nov., sp. nov. and Usitatibacter palustris sp. nov., novel members of Usitatibacteraceae fam. nov. within the order Nitrosomonadales isolated from soil.</title>
        <authorList>
            <person name="Huber K.J."/>
            <person name="Neumann-Schaal M."/>
            <person name="Geppert A."/>
            <person name="Luckner M."/>
            <person name="Wanner G."/>
            <person name="Overmann J."/>
        </authorList>
    </citation>
    <scope>NUCLEOTIDE SEQUENCE [LARGE SCALE GENOMIC DNA]</scope>
    <source>
        <strain evidence="2 3">Swamp67</strain>
    </source>
</reference>
<dbReference type="InterPro" id="IPR041413">
    <property type="entry name" value="MLTR_LBD"/>
</dbReference>
<dbReference type="InterPro" id="IPR010982">
    <property type="entry name" value="Lambda_DNA-bd_dom_sf"/>
</dbReference>
<dbReference type="Gene3D" id="3.30.450.180">
    <property type="match status" value="1"/>
</dbReference>
<dbReference type="PROSITE" id="PS50943">
    <property type="entry name" value="HTH_CROC1"/>
    <property type="match status" value="1"/>
</dbReference>
<dbReference type="PANTHER" id="PTHR35010">
    <property type="entry name" value="BLL4672 PROTEIN-RELATED"/>
    <property type="match status" value="1"/>
</dbReference>
<keyword evidence="3" id="KW-1185">Reference proteome</keyword>
<dbReference type="GO" id="GO:0003677">
    <property type="term" value="F:DNA binding"/>
    <property type="evidence" value="ECO:0007669"/>
    <property type="project" value="InterPro"/>
</dbReference>
<dbReference type="RefSeq" id="WP_171164220.1">
    <property type="nucleotide sequence ID" value="NZ_CP053073.1"/>
</dbReference>
<evidence type="ECO:0000313" key="2">
    <source>
        <dbReference type="EMBL" id="QJR16256.1"/>
    </source>
</evidence>
<gene>
    <name evidence="2" type="ORF">DSM104440_03085</name>
</gene>
<dbReference type="AlphaFoldDB" id="A0A6M4H9M2"/>
<dbReference type="InParanoid" id="A0A6M4H9M2"/>
<dbReference type="Pfam" id="PF17765">
    <property type="entry name" value="MLTR_LBD"/>
    <property type="match status" value="1"/>
</dbReference>
<dbReference type="KEGG" id="upl:DSM104440_03085"/>
<name>A0A6M4H9M2_9PROT</name>
<dbReference type="Proteomes" id="UP000503096">
    <property type="component" value="Chromosome"/>
</dbReference>
<dbReference type="InterPro" id="IPR001387">
    <property type="entry name" value="Cro/C1-type_HTH"/>
</dbReference>
<sequence>MKTATRPDVGAMLREWRMRRRISQMELALVVGISPRHLSFVETGRSQPGRATLLNLAEALDVPLRERNVLLLAAGLAPAYAEHGLEDSALAIAHEAVQLILRAHEPFPALAIDRSWNLVLANRAVMPLLAGVAPHLLQPPVNVLRLSLHPEGVAPRIENLPEWRAHLLARLRREAAMSGSEELRALLEELAAYPGGESRHEAQRDAIVVPLRLRTPGGTLSFFSTTTVFGTPLEVTLAELALESFFPADRATAAALGRVELPAAK</sequence>